<dbReference type="PANTHER" id="PTHR42978">
    <property type="entry name" value="QUORUM-QUENCHING LACTONASE YTNP-RELATED-RELATED"/>
    <property type="match status" value="1"/>
</dbReference>
<dbReference type="SMART" id="SM00849">
    <property type="entry name" value="Lactamase_B"/>
    <property type="match status" value="1"/>
</dbReference>
<evidence type="ECO:0000259" key="5">
    <source>
        <dbReference type="SMART" id="SM00849"/>
    </source>
</evidence>
<feature type="domain" description="Metallo-beta-lactamase" evidence="5">
    <location>
        <begin position="71"/>
        <end position="274"/>
    </location>
</feature>
<dbReference type="RefSeq" id="WP_092859739.1">
    <property type="nucleotide sequence ID" value="NZ_FOQH01000004.1"/>
</dbReference>
<keyword evidence="7" id="KW-1185">Reference proteome</keyword>
<evidence type="ECO:0000313" key="6">
    <source>
        <dbReference type="EMBL" id="SFI13789.1"/>
    </source>
</evidence>
<name>A0A1I3FRG1_9RHOB</name>
<gene>
    <name evidence="6" type="ORF">SAMN05216258_104465</name>
</gene>
<dbReference type="Pfam" id="PF00753">
    <property type="entry name" value="Lactamase_B"/>
    <property type="match status" value="1"/>
</dbReference>
<sequence>MTLAATRDAIFPRRRTAPPPPAFRHGRFALSILSDGALTLGGEILAPDAAPPARAALLARLGGDAAGAPVRMNLPLIRAGDELIAIDAGAGDAFQASAGRLARNLAAAGIDRRAVTRVILTHAHPDHVGGVIQPDGELLFPNADHHVGRVEWDFWTDPRFEERRPPALHGFARTAARALDAVAERLHLHAPGDEVVPGLRLLATPGHTPGHMSVELDGPEPLLLVGDACTHDVVFFENPGWRFGFDTDPDLALATRRRLLDRAAADRLLVLGCHWTRPLPGRVERRGAAYRLAPA</sequence>
<proteinExistence type="inferred from homology"/>
<dbReference type="Gene3D" id="3.60.15.10">
    <property type="entry name" value="Ribonuclease Z/Hydroxyacylglutathione hydrolase-like"/>
    <property type="match status" value="1"/>
</dbReference>
<dbReference type="EMBL" id="FOQH01000004">
    <property type="protein sequence ID" value="SFI13789.1"/>
    <property type="molecule type" value="Genomic_DNA"/>
</dbReference>
<keyword evidence="2" id="KW-0479">Metal-binding</keyword>
<dbReference type="SUPFAM" id="SSF56281">
    <property type="entry name" value="Metallo-hydrolase/oxidoreductase"/>
    <property type="match status" value="1"/>
</dbReference>
<dbReference type="InterPro" id="IPR051013">
    <property type="entry name" value="MBL_superfamily_lactonases"/>
</dbReference>
<dbReference type="CDD" id="cd07720">
    <property type="entry name" value="OPHC2-like_MBL-fold"/>
    <property type="match status" value="1"/>
</dbReference>
<keyword evidence="3" id="KW-0378">Hydrolase</keyword>
<comment type="similarity">
    <text evidence="1">Belongs to the metallo-beta-lactamase superfamily.</text>
</comment>
<dbReference type="GO" id="GO:0046872">
    <property type="term" value="F:metal ion binding"/>
    <property type="evidence" value="ECO:0007669"/>
    <property type="project" value="UniProtKB-KW"/>
</dbReference>
<evidence type="ECO:0000256" key="3">
    <source>
        <dbReference type="ARBA" id="ARBA00022801"/>
    </source>
</evidence>
<keyword evidence="4" id="KW-0862">Zinc</keyword>
<evidence type="ECO:0000256" key="4">
    <source>
        <dbReference type="ARBA" id="ARBA00022833"/>
    </source>
</evidence>
<dbReference type="STRING" id="1114924.SAMN05216258_104465"/>
<evidence type="ECO:0000256" key="1">
    <source>
        <dbReference type="ARBA" id="ARBA00007749"/>
    </source>
</evidence>
<dbReference type="AlphaFoldDB" id="A0A1I3FRG1"/>
<dbReference type="OrthoDB" id="9773738at2"/>
<accession>A0A1I3FRG1</accession>
<evidence type="ECO:0000256" key="2">
    <source>
        <dbReference type="ARBA" id="ARBA00022723"/>
    </source>
</evidence>
<dbReference type="Proteomes" id="UP000199377">
    <property type="component" value="Unassembled WGS sequence"/>
</dbReference>
<dbReference type="GO" id="GO:0016787">
    <property type="term" value="F:hydrolase activity"/>
    <property type="evidence" value="ECO:0007669"/>
    <property type="project" value="UniProtKB-KW"/>
</dbReference>
<evidence type="ECO:0000313" key="7">
    <source>
        <dbReference type="Proteomes" id="UP000199377"/>
    </source>
</evidence>
<dbReference type="InterPro" id="IPR036866">
    <property type="entry name" value="RibonucZ/Hydroxyglut_hydro"/>
</dbReference>
<dbReference type="InterPro" id="IPR001279">
    <property type="entry name" value="Metallo-B-lactamas"/>
</dbReference>
<reference evidence="6 7" key="1">
    <citation type="submission" date="2016-10" db="EMBL/GenBank/DDBJ databases">
        <authorList>
            <person name="de Groot N.N."/>
        </authorList>
    </citation>
    <scope>NUCLEOTIDE SEQUENCE [LARGE SCALE GENOMIC DNA]</scope>
    <source>
        <strain evidence="6 7">CGMCC 1.11030</strain>
    </source>
</reference>
<protein>
    <submittedName>
        <fullName evidence="6">Glyoxylase, beta-lactamase superfamily II</fullName>
    </submittedName>
</protein>
<organism evidence="6 7">
    <name type="scientific">Albimonas pacifica</name>
    <dbReference type="NCBI Taxonomy" id="1114924"/>
    <lineage>
        <taxon>Bacteria</taxon>
        <taxon>Pseudomonadati</taxon>
        <taxon>Pseudomonadota</taxon>
        <taxon>Alphaproteobacteria</taxon>
        <taxon>Rhodobacterales</taxon>
        <taxon>Paracoccaceae</taxon>
        <taxon>Albimonas</taxon>
    </lineage>
</organism>